<organism evidence="9 10">
    <name type="scientific">Achaetomium macrosporum</name>
    <dbReference type="NCBI Taxonomy" id="79813"/>
    <lineage>
        <taxon>Eukaryota</taxon>
        <taxon>Fungi</taxon>
        <taxon>Dikarya</taxon>
        <taxon>Ascomycota</taxon>
        <taxon>Pezizomycotina</taxon>
        <taxon>Sordariomycetes</taxon>
        <taxon>Sordariomycetidae</taxon>
        <taxon>Sordariales</taxon>
        <taxon>Chaetomiaceae</taxon>
        <taxon>Achaetomium</taxon>
    </lineage>
</organism>
<keyword evidence="4 7" id="KW-0472">Membrane</keyword>
<feature type="transmembrane region" description="Helical" evidence="7">
    <location>
        <begin position="213"/>
        <end position="232"/>
    </location>
</feature>
<protein>
    <recommendedName>
        <fullName evidence="8">Rhodopsin domain-containing protein</fullName>
    </recommendedName>
</protein>
<evidence type="ECO:0000259" key="8">
    <source>
        <dbReference type="Pfam" id="PF20684"/>
    </source>
</evidence>
<feature type="transmembrane region" description="Helical" evidence="7">
    <location>
        <begin position="133"/>
        <end position="160"/>
    </location>
</feature>
<keyword evidence="3 7" id="KW-1133">Transmembrane helix</keyword>
<dbReference type="EMBL" id="MU860235">
    <property type="protein sequence ID" value="KAK4235822.1"/>
    <property type="molecule type" value="Genomic_DNA"/>
</dbReference>
<dbReference type="PANTHER" id="PTHR33048:SF47">
    <property type="entry name" value="INTEGRAL MEMBRANE PROTEIN-RELATED"/>
    <property type="match status" value="1"/>
</dbReference>
<comment type="similarity">
    <text evidence="5">Belongs to the SAT4 family.</text>
</comment>
<keyword evidence="10" id="KW-1185">Reference proteome</keyword>
<dbReference type="InterPro" id="IPR049326">
    <property type="entry name" value="Rhodopsin_dom_fungi"/>
</dbReference>
<reference evidence="9" key="2">
    <citation type="submission" date="2023-05" db="EMBL/GenBank/DDBJ databases">
        <authorList>
            <consortium name="Lawrence Berkeley National Laboratory"/>
            <person name="Steindorff A."/>
            <person name="Hensen N."/>
            <person name="Bonometti L."/>
            <person name="Westerberg I."/>
            <person name="Brannstrom I.O."/>
            <person name="Guillou S."/>
            <person name="Cros-Aarteil S."/>
            <person name="Calhoun S."/>
            <person name="Haridas S."/>
            <person name="Kuo A."/>
            <person name="Mondo S."/>
            <person name="Pangilinan J."/>
            <person name="Riley R."/>
            <person name="Labutti K."/>
            <person name="Andreopoulos B."/>
            <person name="Lipzen A."/>
            <person name="Chen C."/>
            <person name="Yanf M."/>
            <person name="Daum C."/>
            <person name="Ng V."/>
            <person name="Clum A."/>
            <person name="Ohm R."/>
            <person name="Martin F."/>
            <person name="Silar P."/>
            <person name="Natvig D."/>
            <person name="Lalanne C."/>
            <person name="Gautier V."/>
            <person name="Ament-Velasquez S.L."/>
            <person name="Kruys A."/>
            <person name="Hutchinson M.I."/>
            <person name="Powell A.J."/>
            <person name="Barry K."/>
            <person name="Miller A.N."/>
            <person name="Grigoriev I.V."/>
            <person name="Debuchy R."/>
            <person name="Gladieux P."/>
            <person name="Thoren M.H."/>
            <person name="Johannesson H."/>
        </authorList>
    </citation>
    <scope>NUCLEOTIDE SEQUENCE</scope>
    <source>
        <strain evidence="9">CBS 532.94</strain>
    </source>
</reference>
<evidence type="ECO:0000256" key="1">
    <source>
        <dbReference type="ARBA" id="ARBA00004141"/>
    </source>
</evidence>
<feature type="transmembrane region" description="Helical" evidence="7">
    <location>
        <begin position="94"/>
        <end position="113"/>
    </location>
</feature>
<evidence type="ECO:0000256" key="4">
    <source>
        <dbReference type="ARBA" id="ARBA00023136"/>
    </source>
</evidence>
<evidence type="ECO:0000256" key="6">
    <source>
        <dbReference type="SAM" id="MobiDB-lite"/>
    </source>
</evidence>
<feature type="region of interest" description="Disordered" evidence="6">
    <location>
        <begin position="288"/>
        <end position="331"/>
    </location>
</feature>
<gene>
    <name evidence="9" type="ORF">C8A03DRAFT_17469</name>
</gene>
<proteinExistence type="inferred from homology"/>
<comment type="subcellular location">
    <subcellularLocation>
        <location evidence="1">Membrane</location>
        <topology evidence="1">Multi-pass membrane protein</topology>
    </subcellularLocation>
</comment>
<evidence type="ECO:0000256" key="7">
    <source>
        <dbReference type="SAM" id="Phobius"/>
    </source>
</evidence>
<dbReference type="Proteomes" id="UP001303760">
    <property type="component" value="Unassembled WGS sequence"/>
</dbReference>
<dbReference type="InterPro" id="IPR052337">
    <property type="entry name" value="SAT4-like"/>
</dbReference>
<dbReference type="GO" id="GO:0016020">
    <property type="term" value="C:membrane"/>
    <property type="evidence" value="ECO:0007669"/>
    <property type="project" value="UniProtKB-SubCell"/>
</dbReference>
<evidence type="ECO:0000256" key="3">
    <source>
        <dbReference type="ARBA" id="ARBA00022989"/>
    </source>
</evidence>
<evidence type="ECO:0000256" key="2">
    <source>
        <dbReference type="ARBA" id="ARBA00022692"/>
    </source>
</evidence>
<evidence type="ECO:0000313" key="10">
    <source>
        <dbReference type="Proteomes" id="UP001303760"/>
    </source>
</evidence>
<evidence type="ECO:0000256" key="5">
    <source>
        <dbReference type="ARBA" id="ARBA00038359"/>
    </source>
</evidence>
<dbReference type="Pfam" id="PF20684">
    <property type="entry name" value="Fung_rhodopsin"/>
    <property type="match status" value="1"/>
</dbReference>
<feature type="transmembrane region" description="Helical" evidence="7">
    <location>
        <begin position="20"/>
        <end position="42"/>
    </location>
</feature>
<sequence>MERGQTGSHPPTAHESMVGRLIAFSVTLVLVNVVIVALRFYVRVRVIRKFGLDDWALAATLVRFLSATITVSSRSTRLGLGVHIDVLSLSERSTLLQLIFVSASGYHFIIMLVKSTFLLQFRRVFPLPTIQRLCDIFLVFIALWAVAGGIGGVVVCLPLSKNWDPLEPSWTCTTRYRFWLGHGILHVVTDVLIFVMPLPLLKTLPLPPLHKAVLMGVFCLGFCTCVISAIRLTTLDISLRDPDVSWTSAITCFWSLGEVTSSILCLCIPTLRPLLGMCCCFSRRAKSPHAVDRGGEPNGLNLISLPSTASETRSPARTRTATVGPSNDRIA</sequence>
<comment type="caution">
    <text evidence="9">The sequence shown here is derived from an EMBL/GenBank/DDBJ whole genome shotgun (WGS) entry which is preliminary data.</text>
</comment>
<feature type="compositionally biased region" description="Polar residues" evidence="6">
    <location>
        <begin position="304"/>
        <end position="325"/>
    </location>
</feature>
<name>A0AAN7C6T5_9PEZI</name>
<reference evidence="9" key="1">
    <citation type="journal article" date="2023" name="Mol. Phylogenet. Evol.">
        <title>Genome-scale phylogeny and comparative genomics of the fungal order Sordariales.</title>
        <authorList>
            <person name="Hensen N."/>
            <person name="Bonometti L."/>
            <person name="Westerberg I."/>
            <person name="Brannstrom I.O."/>
            <person name="Guillou S."/>
            <person name="Cros-Aarteil S."/>
            <person name="Calhoun S."/>
            <person name="Haridas S."/>
            <person name="Kuo A."/>
            <person name="Mondo S."/>
            <person name="Pangilinan J."/>
            <person name="Riley R."/>
            <person name="LaButti K."/>
            <person name="Andreopoulos B."/>
            <person name="Lipzen A."/>
            <person name="Chen C."/>
            <person name="Yan M."/>
            <person name="Daum C."/>
            <person name="Ng V."/>
            <person name="Clum A."/>
            <person name="Steindorff A."/>
            <person name="Ohm R.A."/>
            <person name="Martin F."/>
            <person name="Silar P."/>
            <person name="Natvig D.O."/>
            <person name="Lalanne C."/>
            <person name="Gautier V."/>
            <person name="Ament-Velasquez S.L."/>
            <person name="Kruys A."/>
            <person name="Hutchinson M.I."/>
            <person name="Powell A.J."/>
            <person name="Barry K."/>
            <person name="Miller A.N."/>
            <person name="Grigoriev I.V."/>
            <person name="Debuchy R."/>
            <person name="Gladieux P."/>
            <person name="Hiltunen Thoren M."/>
            <person name="Johannesson H."/>
        </authorList>
    </citation>
    <scope>NUCLEOTIDE SEQUENCE</scope>
    <source>
        <strain evidence="9">CBS 532.94</strain>
    </source>
</reference>
<dbReference type="PANTHER" id="PTHR33048">
    <property type="entry name" value="PTH11-LIKE INTEGRAL MEMBRANE PROTEIN (AFU_ORTHOLOGUE AFUA_5G11245)"/>
    <property type="match status" value="1"/>
</dbReference>
<evidence type="ECO:0000313" key="9">
    <source>
        <dbReference type="EMBL" id="KAK4235822.1"/>
    </source>
</evidence>
<accession>A0AAN7C6T5</accession>
<feature type="transmembrane region" description="Helical" evidence="7">
    <location>
        <begin position="180"/>
        <end position="201"/>
    </location>
</feature>
<dbReference type="AlphaFoldDB" id="A0AAN7C6T5"/>
<feature type="domain" description="Rhodopsin" evidence="8">
    <location>
        <begin position="38"/>
        <end position="275"/>
    </location>
</feature>
<keyword evidence="2 7" id="KW-0812">Transmembrane</keyword>